<feature type="region of interest" description="Disordered" evidence="10">
    <location>
        <begin position="1"/>
        <end position="441"/>
    </location>
</feature>
<gene>
    <name evidence="12" type="ORF">BCV70DRAFT_215930</name>
</gene>
<keyword evidence="5" id="KW-0862">Zinc</keyword>
<evidence type="ECO:0000256" key="4">
    <source>
        <dbReference type="ARBA" id="ARBA00022771"/>
    </source>
</evidence>
<evidence type="ECO:0000256" key="1">
    <source>
        <dbReference type="ARBA" id="ARBA00004123"/>
    </source>
</evidence>
<organism evidence="12 13">
    <name type="scientific">Testicularia cyperi</name>
    <dbReference type="NCBI Taxonomy" id="1882483"/>
    <lineage>
        <taxon>Eukaryota</taxon>
        <taxon>Fungi</taxon>
        <taxon>Dikarya</taxon>
        <taxon>Basidiomycota</taxon>
        <taxon>Ustilaginomycotina</taxon>
        <taxon>Ustilaginomycetes</taxon>
        <taxon>Ustilaginales</taxon>
        <taxon>Anthracoideaceae</taxon>
        <taxon>Testicularia</taxon>
    </lineage>
</organism>
<dbReference type="Proteomes" id="UP000246740">
    <property type="component" value="Unassembled WGS sequence"/>
</dbReference>
<sequence length="900" mass="95636">MGPSAAQPGIPFPGPSSGSTAKRDTSLPRSIASETAESNDQGDMDVDEGHPTPTKRNRGESTASLPSIKNLFGIERAEPLASVRREGSPNEKASGVEMLSPGSPLASHDQVAVAGGNANSSTMSPLNERGIRGHASSNSFSGIHSLSHAGSSSSLGPIRTRNHSNASSYSRGSAMMPGTPPRHAGHVGPPGSEDLSRRRVDSRSRQAQALKGLIFSPPSRRLPLEGDGASDYHTQRRSGHRPGSSSSGSLSTMFSQISTTEAAPRLPPSYPSSTHTSFESVQHDGWGAASARSDTTSPRTSWHSRSSTLESGESGYKMMSGPDRGHGPLLPPFRENMYHGDEKLRRSPEQGPSTGLSRHRSLRTPGASANLTSGQPRPRARTLTHTDRPIAPLPNSDDPARRQRLEAASELLRMGQQGRDDASYSTAPGRQYSHKHSLSMQERMPMPTELYENPSLVRSHRPKSHSMSGREFELRPPPPLQLGMYPQGLEGPPLDRYMGPSPMPGPPGPVFDSFHPRRGRGAGDDGMGPGPGGAGGWVFPRRPMPSEPVDVPRSAFQAQMMRGQGLASVPDGIIPAHPSTMVGGSPRTAGTTGTIASGQAKYECAWCGKRFSRPSSLKIHHHSHTGEKPFVCNEPGCGRSFSVQSNLRRHQKCHGPGGDQSESGSAGGTGTGSSTGTGISGRSQQSGAGHSRGDEAMWGRGPPPPAASSGARLGPMFPGGVAGPPPGWHHPHQHPHQQSYAHHPPGMGPAQIQVKDHPPLSRSAYEPGSRSMTAWHERHRGEEFGGQMRERQLSGSSAEEEDELDEYEGSPQHLAERAQTADPYRGQEDGVQGYEDEDDHDKTVTSIDVKGPRPRSSTSSSTTSNIRVGFGSLLNPTKEEGPIPASAAELHSGGGDNMRR</sequence>
<proteinExistence type="predicted"/>
<feature type="compositionally biased region" description="Low complexity" evidence="10">
    <location>
        <begin position="707"/>
        <end position="719"/>
    </location>
</feature>
<name>A0A317XU69_9BASI</name>
<evidence type="ECO:0000313" key="13">
    <source>
        <dbReference type="Proteomes" id="UP000246740"/>
    </source>
</evidence>
<dbReference type="GO" id="GO:0005634">
    <property type="term" value="C:nucleus"/>
    <property type="evidence" value="ECO:0007669"/>
    <property type="project" value="UniProtKB-SubCell"/>
</dbReference>
<dbReference type="SMART" id="SM00355">
    <property type="entry name" value="ZnF_C2H2"/>
    <property type="match status" value="2"/>
</dbReference>
<evidence type="ECO:0000256" key="7">
    <source>
        <dbReference type="ARBA" id="ARBA00023163"/>
    </source>
</evidence>
<evidence type="ECO:0000256" key="3">
    <source>
        <dbReference type="ARBA" id="ARBA00022737"/>
    </source>
</evidence>
<dbReference type="GO" id="GO:0008270">
    <property type="term" value="F:zinc ion binding"/>
    <property type="evidence" value="ECO:0007669"/>
    <property type="project" value="UniProtKB-KW"/>
</dbReference>
<keyword evidence="4 9" id="KW-0863">Zinc-finger</keyword>
<keyword evidence="6" id="KW-0805">Transcription regulation</keyword>
<feature type="compositionally biased region" description="Basic and acidic residues" evidence="10">
    <location>
        <begin position="336"/>
        <end position="348"/>
    </location>
</feature>
<comment type="subcellular location">
    <subcellularLocation>
        <location evidence="1">Nucleus</location>
    </subcellularLocation>
</comment>
<feature type="compositionally biased region" description="Polar residues" evidence="10">
    <location>
        <begin position="292"/>
        <end position="311"/>
    </location>
</feature>
<dbReference type="FunFam" id="3.30.160.60:FF:000358">
    <property type="entry name" value="zinc finger protein 24"/>
    <property type="match status" value="1"/>
</dbReference>
<accession>A0A317XU69</accession>
<dbReference type="PANTHER" id="PTHR24408">
    <property type="entry name" value="ZINC FINGER PROTEIN"/>
    <property type="match status" value="1"/>
</dbReference>
<feature type="compositionally biased region" description="Basic and acidic residues" evidence="10">
    <location>
        <begin position="398"/>
        <end position="407"/>
    </location>
</feature>
<evidence type="ECO:0000256" key="10">
    <source>
        <dbReference type="SAM" id="MobiDB-lite"/>
    </source>
</evidence>
<evidence type="ECO:0000256" key="6">
    <source>
        <dbReference type="ARBA" id="ARBA00023015"/>
    </source>
</evidence>
<feature type="compositionally biased region" description="Gly residues" evidence="10">
    <location>
        <begin position="665"/>
        <end position="679"/>
    </location>
</feature>
<dbReference type="FunFam" id="3.30.160.60:FF:000060">
    <property type="entry name" value="zinc finger protein 436"/>
    <property type="match status" value="1"/>
</dbReference>
<feature type="compositionally biased region" description="Basic and acidic residues" evidence="10">
    <location>
        <begin position="775"/>
        <end position="792"/>
    </location>
</feature>
<feature type="compositionally biased region" description="Low complexity" evidence="10">
    <location>
        <begin position="141"/>
        <end position="156"/>
    </location>
</feature>
<keyword evidence="13" id="KW-1185">Reference proteome</keyword>
<dbReference type="InterPro" id="IPR036236">
    <property type="entry name" value="Znf_C2H2_sf"/>
</dbReference>
<dbReference type="GO" id="GO:0000981">
    <property type="term" value="F:DNA-binding transcription factor activity, RNA polymerase II-specific"/>
    <property type="evidence" value="ECO:0007669"/>
    <property type="project" value="TreeGrafter"/>
</dbReference>
<dbReference type="InParanoid" id="A0A317XU69"/>
<evidence type="ECO:0000256" key="5">
    <source>
        <dbReference type="ARBA" id="ARBA00022833"/>
    </source>
</evidence>
<evidence type="ECO:0000256" key="9">
    <source>
        <dbReference type="PROSITE-ProRule" id="PRU00042"/>
    </source>
</evidence>
<feature type="domain" description="C2H2-type" evidence="11">
    <location>
        <begin position="602"/>
        <end position="629"/>
    </location>
</feature>
<evidence type="ECO:0000259" key="11">
    <source>
        <dbReference type="PROSITE" id="PS50157"/>
    </source>
</evidence>
<keyword evidence="7" id="KW-0804">Transcription</keyword>
<evidence type="ECO:0000256" key="2">
    <source>
        <dbReference type="ARBA" id="ARBA00022723"/>
    </source>
</evidence>
<dbReference type="InterPro" id="IPR013087">
    <property type="entry name" value="Znf_C2H2_type"/>
</dbReference>
<dbReference type="OrthoDB" id="6077919at2759"/>
<evidence type="ECO:0000256" key="8">
    <source>
        <dbReference type="ARBA" id="ARBA00023242"/>
    </source>
</evidence>
<feature type="compositionally biased region" description="Low complexity" evidence="10">
    <location>
        <begin position="736"/>
        <end position="745"/>
    </location>
</feature>
<protein>
    <recommendedName>
        <fullName evidence="11">C2H2-type domain-containing protein</fullName>
    </recommendedName>
</protein>
<feature type="compositionally biased region" description="Polar residues" evidence="10">
    <location>
        <begin position="252"/>
        <end position="261"/>
    </location>
</feature>
<keyword evidence="8" id="KW-0539">Nucleus</keyword>
<feature type="region of interest" description="Disordered" evidence="10">
    <location>
        <begin position="648"/>
        <end position="900"/>
    </location>
</feature>
<reference evidence="12 13" key="1">
    <citation type="journal article" date="2018" name="Mol. Biol. Evol.">
        <title>Broad Genomic Sampling Reveals a Smut Pathogenic Ancestry of the Fungal Clade Ustilaginomycotina.</title>
        <authorList>
            <person name="Kijpornyongpan T."/>
            <person name="Mondo S.J."/>
            <person name="Barry K."/>
            <person name="Sandor L."/>
            <person name="Lee J."/>
            <person name="Lipzen A."/>
            <person name="Pangilinan J."/>
            <person name="LaButti K."/>
            <person name="Hainaut M."/>
            <person name="Henrissat B."/>
            <person name="Grigoriev I.V."/>
            <person name="Spatafora J.W."/>
            <person name="Aime M.C."/>
        </authorList>
    </citation>
    <scope>NUCLEOTIDE SEQUENCE [LARGE SCALE GENOMIC DNA]</scope>
    <source>
        <strain evidence="12 13">MCA 3645</strain>
    </source>
</reference>
<feature type="compositionally biased region" description="Polar residues" evidence="10">
    <location>
        <begin position="271"/>
        <end position="280"/>
    </location>
</feature>
<feature type="compositionally biased region" description="Basic and acidic residues" evidence="10">
    <location>
        <begin position="194"/>
        <end position="204"/>
    </location>
</feature>
<dbReference type="Pfam" id="PF00096">
    <property type="entry name" value="zf-C2H2"/>
    <property type="match status" value="2"/>
</dbReference>
<dbReference type="GO" id="GO:0043565">
    <property type="term" value="F:sequence-specific DNA binding"/>
    <property type="evidence" value="ECO:0007669"/>
    <property type="project" value="TreeGrafter"/>
</dbReference>
<feature type="compositionally biased region" description="Basic and acidic residues" evidence="10">
    <location>
        <begin position="75"/>
        <end position="89"/>
    </location>
</feature>
<dbReference type="PANTHER" id="PTHR24408:SF34">
    <property type="entry name" value="ZINC FINGER PROTEIN 672-RELATED"/>
    <property type="match status" value="1"/>
</dbReference>
<dbReference type="SUPFAM" id="SSF57667">
    <property type="entry name" value="beta-beta-alpha zinc fingers"/>
    <property type="match status" value="1"/>
</dbReference>
<keyword evidence="3" id="KW-0677">Repeat</keyword>
<evidence type="ECO:0000313" key="12">
    <source>
        <dbReference type="EMBL" id="PWZ01468.1"/>
    </source>
</evidence>
<dbReference type="AlphaFoldDB" id="A0A317XU69"/>
<feature type="compositionally biased region" description="Low complexity" evidence="10">
    <location>
        <begin position="241"/>
        <end position="251"/>
    </location>
</feature>
<dbReference type="STRING" id="1882483.A0A317XU69"/>
<feature type="compositionally biased region" description="Acidic residues" evidence="10">
    <location>
        <begin position="798"/>
        <end position="808"/>
    </location>
</feature>
<dbReference type="EMBL" id="KZ819190">
    <property type="protein sequence ID" value="PWZ01468.1"/>
    <property type="molecule type" value="Genomic_DNA"/>
</dbReference>
<dbReference type="PROSITE" id="PS00028">
    <property type="entry name" value="ZINC_FINGER_C2H2_1"/>
    <property type="match status" value="2"/>
</dbReference>
<keyword evidence="2" id="KW-0479">Metal-binding</keyword>
<dbReference type="Gene3D" id="3.30.160.60">
    <property type="entry name" value="Classic Zinc Finger"/>
    <property type="match status" value="2"/>
</dbReference>
<feature type="domain" description="C2H2-type" evidence="11">
    <location>
        <begin position="630"/>
        <end position="654"/>
    </location>
</feature>
<dbReference type="PROSITE" id="PS50157">
    <property type="entry name" value="ZINC_FINGER_C2H2_2"/>
    <property type="match status" value="2"/>
</dbReference>